<feature type="binding site" evidence="6">
    <location>
        <position position="612"/>
    </location>
    <ligand>
        <name>ATP</name>
        <dbReference type="ChEBI" id="CHEBI:30616"/>
    </ligand>
</feature>
<reference evidence="12 13" key="1">
    <citation type="journal article" date="2013" name="Genome Announc.">
        <title>Genome sequence of 'Candidatus Methanomassiliicoccus intestinalis' Issoire-Mx1, a third thermoplasmatales-related methanogenic archaeon from human feces.</title>
        <authorList>
            <person name="Borrel G."/>
            <person name="Harris H.M."/>
            <person name="Parisot N."/>
            <person name="Gaci N."/>
            <person name="Tottey W."/>
            <person name="Mihajlovski A."/>
            <person name="Deane J."/>
            <person name="Gribaldo S."/>
            <person name="Bardot O."/>
            <person name="Peyretaillade E."/>
            <person name="Peyret P."/>
            <person name="O'Toole P.W."/>
            <person name="Brugere J.F."/>
        </authorList>
    </citation>
    <scope>NUCLEOTIDE SEQUENCE [LARGE SCALE GENOMIC DNA]</scope>
    <source>
        <strain evidence="12 13">Issoire-Mx1</strain>
    </source>
</reference>
<evidence type="ECO:0000259" key="10">
    <source>
        <dbReference type="Pfam" id="PF13090"/>
    </source>
</evidence>
<dbReference type="InterPro" id="IPR036832">
    <property type="entry name" value="PPK_N_dom_sf"/>
</dbReference>
<feature type="binding site" evidence="6">
    <location>
        <position position="488"/>
    </location>
    <ligand>
        <name>ATP</name>
        <dbReference type="ChEBI" id="CHEBI:30616"/>
    </ligand>
</feature>
<dbReference type="GO" id="GO:0006799">
    <property type="term" value="P:polyphosphate biosynthetic process"/>
    <property type="evidence" value="ECO:0007669"/>
    <property type="project" value="UniProtKB-UniRule"/>
</dbReference>
<evidence type="ECO:0000256" key="7">
    <source>
        <dbReference type="RuleBase" id="RU003800"/>
    </source>
</evidence>
<dbReference type="InterPro" id="IPR036830">
    <property type="entry name" value="PP_kinase_middle_dom_sf"/>
</dbReference>
<dbReference type="CDD" id="cd09165">
    <property type="entry name" value="PLDc_PaPPK1_C1_like"/>
    <property type="match status" value="1"/>
</dbReference>
<evidence type="ECO:0000256" key="2">
    <source>
        <dbReference type="ARBA" id="ARBA00022679"/>
    </source>
</evidence>
<dbReference type="STRING" id="1295009.MMINT_16240"/>
<dbReference type="GO" id="GO:0005524">
    <property type="term" value="F:ATP binding"/>
    <property type="evidence" value="ECO:0007669"/>
    <property type="project" value="UniProtKB-KW"/>
</dbReference>
<keyword evidence="13" id="KW-1185">Reference proteome</keyword>
<dbReference type="NCBIfam" id="NF003921">
    <property type="entry name" value="PRK05443.2-2"/>
    <property type="match status" value="1"/>
</dbReference>
<evidence type="ECO:0000256" key="6">
    <source>
        <dbReference type="HAMAP-Rule" id="MF_00347"/>
    </source>
</evidence>
<name>R9T8E0_METII</name>
<dbReference type="InterPro" id="IPR024953">
    <property type="entry name" value="PP_kinase_middle"/>
</dbReference>
<evidence type="ECO:0000256" key="1">
    <source>
        <dbReference type="ARBA" id="ARBA00022553"/>
    </source>
</evidence>
<dbReference type="Pfam" id="PF02503">
    <property type="entry name" value="PP_kinase"/>
    <property type="match status" value="1"/>
</dbReference>
<keyword evidence="3 6" id="KW-0547">Nucleotide-binding</keyword>
<dbReference type="GO" id="GO:0009358">
    <property type="term" value="C:polyphosphate kinase complex"/>
    <property type="evidence" value="ECO:0007669"/>
    <property type="project" value="InterPro"/>
</dbReference>
<dbReference type="PANTHER" id="PTHR30218:SF0">
    <property type="entry name" value="POLYPHOSPHATE KINASE"/>
    <property type="match status" value="1"/>
</dbReference>
<dbReference type="InterPro" id="IPR025200">
    <property type="entry name" value="PPK_C_dom2"/>
</dbReference>
<gene>
    <name evidence="6" type="primary">ppk</name>
    <name evidence="12" type="ORF">MMINT_16240</name>
</gene>
<comment type="PTM">
    <text evidence="6 7">An intermediate of this reaction is the autophosphorylated ppk in which a phosphate is covalently linked to a histidine residue through a N-P bond.</text>
</comment>
<dbReference type="PIRSF" id="PIRSF015589">
    <property type="entry name" value="PP_kinase"/>
    <property type="match status" value="1"/>
</dbReference>
<dbReference type="EMBL" id="CP005934">
    <property type="protein sequence ID" value="AGN26924.1"/>
    <property type="molecule type" value="Genomic_DNA"/>
</dbReference>
<comment type="similarity">
    <text evidence="6 7">Belongs to the polyphosphate kinase 1 (PPK1) family.</text>
</comment>
<protein>
    <recommendedName>
        <fullName evidence="6 7">Polyphosphate kinase</fullName>
        <ecNumber evidence="6 7">2.7.4.1</ecNumber>
    </recommendedName>
    <alternativeName>
        <fullName evidence="6">ATP-polyphosphate phosphotransferase</fullName>
    </alternativeName>
    <alternativeName>
        <fullName evidence="6">Polyphosphoric acid kinase</fullName>
    </alternativeName>
</protein>
<dbReference type="AlphaFoldDB" id="R9T8E0"/>
<feature type="domain" description="Polyphosphate kinase C-terminal" evidence="11">
    <location>
        <begin position="355"/>
        <end position="514"/>
    </location>
</feature>
<evidence type="ECO:0000256" key="5">
    <source>
        <dbReference type="ARBA" id="ARBA00022840"/>
    </source>
</evidence>
<keyword evidence="5 6" id="KW-0067">ATP-binding</keyword>
<feature type="domain" description="Polyphosphate kinase middle" evidence="8">
    <location>
        <begin position="142"/>
        <end position="325"/>
    </location>
</feature>
<dbReference type="NCBIfam" id="TIGR03705">
    <property type="entry name" value="poly_P_kin"/>
    <property type="match status" value="1"/>
</dbReference>
<dbReference type="SUPFAM" id="SSF56024">
    <property type="entry name" value="Phospholipase D/nuclease"/>
    <property type="match status" value="2"/>
</dbReference>
<dbReference type="KEGG" id="mer:MMINT_16240"/>
<evidence type="ECO:0000259" key="11">
    <source>
        <dbReference type="Pfam" id="PF17941"/>
    </source>
</evidence>
<accession>R9T8E0</accession>
<dbReference type="SUPFAM" id="SSF143724">
    <property type="entry name" value="PHP14-like"/>
    <property type="match status" value="1"/>
</dbReference>
<proteinExistence type="inferred from homology"/>
<dbReference type="PANTHER" id="PTHR30218">
    <property type="entry name" value="POLYPHOSPHATE KINASE"/>
    <property type="match status" value="1"/>
</dbReference>
<comment type="catalytic activity">
    <reaction evidence="6 7">
        <text>[phosphate](n) + ATP = [phosphate](n+1) + ADP</text>
        <dbReference type="Rhea" id="RHEA:19573"/>
        <dbReference type="Rhea" id="RHEA-COMP:9859"/>
        <dbReference type="Rhea" id="RHEA-COMP:14280"/>
        <dbReference type="ChEBI" id="CHEBI:16838"/>
        <dbReference type="ChEBI" id="CHEBI:30616"/>
        <dbReference type="ChEBI" id="CHEBI:456216"/>
        <dbReference type="EC" id="2.7.4.1"/>
    </reaction>
</comment>
<feature type="binding site" evidence="6">
    <location>
        <position position="66"/>
    </location>
    <ligand>
        <name>ATP</name>
        <dbReference type="ChEBI" id="CHEBI:30616"/>
    </ligand>
</feature>
<dbReference type="GO" id="GO:0008976">
    <property type="term" value="F:polyphosphate kinase activity"/>
    <property type="evidence" value="ECO:0007669"/>
    <property type="project" value="UniProtKB-UniRule"/>
</dbReference>
<dbReference type="NCBIfam" id="NF003917">
    <property type="entry name" value="PRK05443.1-1"/>
    <property type="match status" value="1"/>
</dbReference>
<dbReference type="HOGENOM" id="CLU_009678_5_0_2"/>
<feature type="binding site" evidence="6">
    <location>
        <position position="584"/>
    </location>
    <ligand>
        <name>ATP</name>
        <dbReference type="ChEBI" id="CHEBI:30616"/>
    </ligand>
</feature>
<feature type="active site" description="Phosphohistidine intermediate" evidence="6">
    <location>
        <position position="455"/>
    </location>
</feature>
<dbReference type="RefSeq" id="WP_020449449.1">
    <property type="nucleotide sequence ID" value="NC_021353.1"/>
</dbReference>
<dbReference type="Proteomes" id="UP000014070">
    <property type="component" value="Chromosome"/>
</dbReference>
<dbReference type="InterPro" id="IPR003414">
    <property type="entry name" value="PP_kinase"/>
</dbReference>
<organism evidence="12 13">
    <name type="scientific">Methanomassiliicoccus intestinalis (strain Issoire-Mx1)</name>
    <dbReference type="NCBI Taxonomy" id="1295009"/>
    <lineage>
        <taxon>Archaea</taxon>
        <taxon>Methanobacteriati</taxon>
        <taxon>Thermoplasmatota</taxon>
        <taxon>Thermoplasmata</taxon>
        <taxon>Methanomassiliicoccales</taxon>
        <taxon>Methanomassiliicoccaceae</taxon>
        <taxon>Methanomassiliicoccus</taxon>
    </lineage>
</organism>
<comment type="caution">
    <text evidence="6">Lacks conserved residue(s) required for the propagation of feature annotation.</text>
</comment>
<evidence type="ECO:0000313" key="12">
    <source>
        <dbReference type="EMBL" id="AGN26924.1"/>
    </source>
</evidence>
<evidence type="ECO:0000313" key="13">
    <source>
        <dbReference type="Proteomes" id="UP000014070"/>
    </source>
</evidence>
<dbReference type="EC" id="2.7.4.1" evidence="6 7"/>
<feature type="domain" description="Polyphosphate kinase N-terminal" evidence="9">
    <location>
        <begin position="28"/>
        <end position="132"/>
    </location>
</feature>
<evidence type="ECO:0000259" key="9">
    <source>
        <dbReference type="Pfam" id="PF13089"/>
    </source>
</evidence>
<evidence type="ECO:0000256" key="3">
    <source>
        <dbReference type="ARBA" id="ARBA00022741"/>
    </source>
</evidence>
<dbReference type="Pfam" id="PF13089">
    <property type="entry name" value="PP_kinase_N"/>
    <property type="match status" value="1"/>
</dbReference>
<sequence length="709" mass="81249">MTDSELPNTECCEMNNTDNVSLDDPQLYFNRELSWLKFNKRILEEAEDQTQPLLERVKFLAICGNNMDEFFMSRMSTLRHQAESGALNISSGKSTPLEQIEAIREEVCRLTTGYCEVWEKLKAQLAENGIYVHKIEDLSEERQKKLREFFENNIYPILTPLSFDSNHPFPFISGGSINLAILVKDKTGNSKFARVKVPGRNLIERFIRIEDEGAEKSAEFHLVMLEDLISSNLDVLFPGVSVEKVYQFRVLRDAEFEIEVDETTDILTAVEEGLESRFVGEPVRLEVSENTPDKIIELLSWNLKLPAYMIYKSEAPLALNDFWQIHGIRRAELMDTPFQPYTPRALSDLSTIVAKSTYKDIMLYHPYDSFQSFVDLVRKAAEDPNVMAIKITFYRVDAHSPLIDALMEARRNGKAVAVVLELKAKFDETNNISWARRLEQAGVHVVYGPVGLKIHAKLCMIVYKTRNGIKRICHLSSGNYNTQTAKIYGDIGYITCDPDIASDVSKLFNSLTGYCVNEEYKKLLVSPDYLRAGIMERIEREIKRQREHGDGYLGFKLNALVDRGIIRALYRASMAGVKIDLNVRGMCCLRPGIQGVSENIRVISIVSRFLEHARIYYFRNGGDEEVLLGSSDMMPRNLDRRVEELFPIQDDSLRKAAIDILNIHLSDNVKARELQLDGEWIKLHPKEGQERIDSQEWLIEHRGIWHGEN</sequence>
<keyword evidence="4 6" id="KW-0418">Kinase</keyword>
<dbReference type="Pfam" id="PF17941">
    <property type="entry name" value="PP_kinase_C_1"/>
    <property type="match status" value="1"/>
</dbReference>
<dbReference type="Gene3D" id="3.30.1840.10">
    <property type="entry name" value="Polyphosphate kinase middle domain"/>
    <property type="match status" value="1"/>
</dbReference>
<dbReference type="Gene3D" id="3.30.870.10">
    <property type="entry name" value="Endonuclease Chain A"/>
    <property type="match status" value="2"/>
</dbReference>
<dbReference type="InParanoid" id="R9T8E0"/>
<dbReference type="CDD" id="cd09168">
    <property type="entry name" value="PLDc_PaPPK1_C2_like"/>
    <property type="match status" value="1"/>
</dbReference>
<dbReference type="Gene3D" id="1.20.58.310">
    <property type="entry name" value="Polyphosphate kinase N-terminal domain"/>
    <property type="match status" value="1"/>
</dbReference>
<keyword evidence="1 6" id="KW-0597">Phosphoprotein</keyword>
<evidence type="ECO:0000256" key="4">
    <source>
        <dbReference type="ARBA" id="ARBA00022777"/>
    </source>
</evidence>
<evidence type="ECO:0000259" key="8">
    <source>
        <dbReference type="Pfam" id="PF02503"/>
    </source>
</evidence>
<dbReference type="InterPro" id="IPR025198">
    <property type="entry name" value="PPK_N_dom"/>
</dbReference>
<dbReference type="InterPro" id="IPR041108">
    <property type="entry name" value="PP_kinase_C_1"/>
</dbReference>
<dbReference type="Pfam" id="PF13090">
    <property type="entry name" value="PP_kinase_C"/>
    <property type="match status" value="1"/>
</dbReference>
<dbReference type="SUPFAM" id="SSF140356">
    <property type="entry name" value="PPK N-terminal domain-like"/>
    <property type="match status" value="1"/>
</dbReference>
<comment type="function">
    <text evidence="6 7">Catalyzes the reversible transfer of the terminal phosphate of ATP to form a long-chain polyphosphate (polyP).</text>
</comment>
<keyword evidence="2 6" id="KW-0808">Transferase</keyword>
<dbReference type="HAMAP" id="MF_00347">
    <property type="entry name" value="Polyphosphate_kinase"/>
    <property type="match status" value="1"/>
</dbReference>
<dbReference type="GeneID" id="41323991"/>
<feature type="domain" description="Polyphosphate kinase C-terminal" evidence="10">
    <location>
        <begin position="523"/>
        <end position="695"/>
    </location>
</feature>